<dbReference type="PANTHER" id="PTHR31272:SF4">
    <property type="entry name" value="CYTOCHROME C-TYPE BIOGENESIS PROTEIN HI_1454-RELATED"/>
    <property type="match status" value="1"/>
</dbReference>
<feature type="transmembrane region" description="Helical" evidence="6">
    <location>
        <begin position="92"/>
        <end position="114"/>
    </location>
</feature>
<dbReference type="Proteomes" id="UP001589836">
    <property type="component" value="Unassembled WGS sequence"/>
</dbReference>
<evidence type="ECO:0000256" key="4">
    <source>
        <dbReference type="ARBA" id="ARBA00022989"/>
    </source>
</evidence>
<keyword evidence="9" id="KW-1185">Reference proteome</keyword>
<accession>A0ABV6LKB6</accession>
<gene>
    <name evidence="8" type="ORF">ACFFGV_04475</name>
</gene>
<feature type="domain" description="Cytochrome C biogenesis protein transmembrane" evidence="7">
    <location>
        <begin position="5"/>
        <end position="196"/>
    </location>
</feature>
<comment type="similarity">
    <text evidence="2">Belongs to the DsbD family.</text>
</comment>
<keyword evidence="3 6" id="KW-0812">Transmembrane</keyword>
<keyword evidence="5 6" id="KW-0472">Membrane</keyword>
<dbReference type="InterPro" id="IPR051790">
    <property type="entry name" value="Cytochrome_c-biogenesis_DsbD"/>
</dbReference>
<comment type="caution">
    <text evidence="8">The sequence shown here is derived from an EMBL/GenBank/DDBJ whole genome shotgun (WGS) entry which is preliminary data.</text>
</comment>
<sequence>MELSIWLAFGAGILSFVSPCVLPLYPSFISYISGVSVGQLSDRASLPRKAQRSITIHTILFVVGLSVIFFALGSAVTFIGELFSGYQETIRMLGAIIIVIMGLFLIGVFQPTFLMKEKRVHYKSQSLGYVGSFFVGMAFAAGWTPCIGPIMTSVLTLSATNPSQGLLYTSFYSLGFAIPFLVMSFFLSKTKLLVKYSKNIMKGSGAIMIVLGLLLYFDQMSSLTLWLSNLFGGFRGF</sequence>
<feature type="transmembrane region" description="Helical" evidence="6">
    <location>
        <begin position="6"/>
        <end position="33"/>
    </location>
</feature>
<dbReference type="PANTHER" id="PTHR31272">
    <property type="entry name" value="CYTOCHROME C-TYPE BIOGENESIS PROTEIN HI_1454-RELATED"/>
    <property type="match status" value="1"/>
</dbReference>
<evidence type="ECO:0000259" key="7">
    <source>
        <dbReference type="Pfam" id="PF02683"/>
    </source>
</evidence>
<evidence type="ECO:0000256" key="2">
    <source>
        <dbReference type="ARBA" id="ARBA00006143"/>
    </source>
</evidence>
<protein>
    <submittedName>
        <fullName evidence="8">Cytochrome c biogenesis CcdA family protein</fullName>
    </submittedName>
</protein>
<feature type="transmembrane region" description="Helical" evidence="6">
    <location>
        <begin position="126"/>
        <end position="145"/>
    </location>
</feature>
<evidence type="ECO:0000313" key="8">
    <source>
        <dbReference type="EMBL" id="MFC0522845.1"/>
    </source>
</evidence>
<organism evidence="8 9">
    <name type="scientific">Pontibacillus salicampi</name>
    <dbReference type="NCBI Taxonomy" id="1449801"/>
    <lineage>
        <taxon>Bacteria</taxon>
        <taxon>Bacillati</taxon>
        <taxon>Bacillota</taxon>
        <taxon>Bacilli</taxon>
        <taxon>Bacillales</taxon>
        <taxon>Bacillaceae</taxon>
        <taxon>Pontibacillus</taxon>
    </lineage>
</organism>
<evidence type="ECO:0000256" key="5">
    <source>
        <dbReference type="ARBA" id="ARBA00023136"/>
    </source>
</evidence>
<evidence type="ECO:0000313" key="9">
    <source>
        <dbReference type="Proteomes" id="UP001589836"/>
    </source>
</evidence>
<evidence type="ECO:0000256" key="1">
    <source>
        <dbReference type="ARBA" id="ARBA00004141"/>
    </source>
</evidence>
<name>A0ABV6LKB6_9BACI</name>
<dbReference type="InterPro" id="IPR003834">
    <property type="entry name" value="Cyt_c_assmbl_TM_dom"/>
</dbReference>
<dbReference type="EMBL" id="JBHLTP010000003">
    <property type="protein sequence ID" value="MFC0522845.1"/>
    <property type="molecule type" value="Genomic_DNA"/>
</dbReference>
<reference evidence="8 9" key="1">
    <citation type="submission" date="2024-09" db="EMBL/GenBank/DDBJ databases">
        <authorList>
            <person name="Sun Q."/>
            <person name="Mori K."/>
        </authorList>
    </citation>
    <scope>NUCLEOTIDE SEQUENCE [LARGE SCALE GENOMIC DNA]</scope>
    <source>
        <strain evidence="8 9">NCAIM B.02529</strain>
    </source>
</reference>
<proteinExistence type="inferred from homology"/>
<feature type="transmembrane region" description="Helical" evidence="6">
    <location>
        <begin position="54"/>
        <end position="80"/>
    </location>
</feature>
<dbReference type="RefSeq" id="WP_377345371.1">
    <property type="nucleotide sequence ID" value="NZ_JBHLTP010000003.1"/>
</dbReference>
<dbReference type="Pfam" id="PF02683">
    <property type="entry name" value="DsbD_TM"/>
    <property type="match status" value="1"/>
</dbReference>
<feature type="transmembrane region" description="Helical" evidence="6">
    <location>
        <begin position="199"/>
        <end position="217"/>
    </location>
</feature>
<feature type="transmembrane region" description="Helical" evidence="6">
    <location>
        <begin position="165"/>
        <end position="187"/>
    </location>
</feature>
<keyword evidence="4 6" id="KW-1133">Transmembrane helix</keyword>
<comment type="subcellular location">
    <subcellularLocation>
        <location evidence="1">Membrane</location>
        <topology evidence="1">Multi-pass membrane protein</topology>
    </subcellularLocation>
</comment>
<evidence type="ECO:0000256" key="6">
    <source>
        <dbReference type="SAM" id="Phobius"/>
    </source>
</evidence>
<evidence type="ECO:0000256" key="3">
    <source>
        <dbReference type="ARBA" id="ARBA00022692"/>
    </source>
</evidence>